<comment type="caution">
    <text evidence="1">The sequence shown here is derived from an EMBL/GenBank/DDBJ whole genome shotgun (WGS) entry which is preliminary data.</text>
</comment>
<gene>
    <name evidence="1" type="ORF">DSO57_1038566</name>
</gene>
<dbReference type="Proteomes" id="UP001165960">
    <property type="component" value="Unassembled WGS sequence"/>
</dbReference>
<protein>
    <submittedName>
        <fullName evidence="1">Uncharacterized protein</fullName>
    </submittedName>
</protein>
<reference evidence="1" key="1">
    <citation type="submission" date="2022-04" db="EMBL/GenBank/DDBJ databases">
        <title>Genome of the entomopathogenic fungus Entomophthora muscae.</title>
        <authorList>
            <person name="Elya C."/>
            <person name="Lovett B.R."/>
            <person name="Lee E."/>
            <person name="Macias A.M."/>
            <person name="Hajek A.E."/>
            <person name="De Bivort B.L."/>
            <person name="Kasson M.T."/>
            <person name="De Fine Licht H.H."/>
            <person name="Stajich J.E."/>
        </authorList>
    </citation>
    <scope>NUCLEOTIDE SEQUENCE</scope>
    <source>
        <strain evidence="1">Berkeley</strain>
    </source>
</reference>
<evidence type="ECO:0000313" key="1">
    <source>
        <dbReference type="EMBL" id="KAJ9059720.1"/>
    </source>
</evidence>
<evidence type="ECO:0000313" key="2">
    <source>
        <dbReference type="Proteomes" id="UP001165960"/>
    </source>
</evidence>
<sequence length="206" mass="23432">MTNKPLVTESNPEVSPAALLRFFLTLGNLKTTKRTGWIENEIAMPESISDHMHRMSMMALMVSDSTIDIARCVLICLVHDVAEAIVGDIAPSARMAKADKQRQEEAAMQGFVNQLGDSKQSKFMYDLWLEYESAESKEALLAKDLDKYEMIVQAFEYEKSDNKVLDPFFESTKGKFTHPQVISWVNELYQQRASYFESRKATLSSQ</sequence>
<organism evidence="1 2">
    <name type="scientific">Entomophthora muscae</name>
    <dbReference type="NCBI Taxonomy" id="34485"/>
    <lineage>
        <taxon>Eukaryota</taxon>
        <taxon>Fungi</taxon>
        <taxon>Fungi incertae sedis</taxon>
        <taxon>Zoopagomycota</taxon>
        <taxon>Entomophthoromycotina</taxon>
        <taxon>Entomophthoromycetes</taxon>
        <taxon>Entomophthorales</taxon>
        <taxon>Entomophthoraceae</taxon>
        <taxon>Entomophthora</taxon>
    </lineage>
</organism>
<name>A0ACC2SBL0_9FUNG</name>
<accession>A0ACC2SBL0</accession>
<keyword evidence="2" id="KW-1185">Reference proteome</keyword>
<dbReference type="EMBL" id="QTSX02005472">
    <property type="protein sequence ID" value="KAJ9059720.1"/>
    <property type="molecule type" value="Genomic_DNA"/>
</dbReference>
<proteinExistence type="predicted"/>